<gene>
    <name evidence="1" type="ORF">ACFOVU_18775</name>
</gene>
<evidence type="ECO:0000313" key="2">
    <source>
        <dbReference type="Proteomes" id="UP001595847"/>
    </source>
</evidence>
<dbReference type="Proteomes" id="UP001595847">
    <property type="component" value="Unassembled WGS sequence"/>
</dbReference>
<dbReference type="SUPFAM" id="SSF55811">
    <property type="entry name" value="Nudix"/>
    <property type="match status" value="1"/>
</dbReference>
<keyword evidence="2" id="KW-1185">Reference proteome</keyword>
<accession>A0ABV8FRI7</accession>
<dbReference type="Gene3D" id="3.90.79.10">
    <property type="entry name" value="Nucleoside Triphosphate Pyrophosphohydrolase"/>
    <property type="match status" value="1"/>
</dbReference>
<evidence type="ECO:0000313" key="1">
    <source>
        <dbReference type="EMBL" id="MFC3997984.1"/>
    </source>
</evidence>
<name>A0ABV8FRI7_9ACTN</name>
<proteinExistence type="predicted"/>
<sequence>MTAPHPPAEPAMSAAAIVPGPEWTLTFVLRSSGLHAGHWLLPRCAIAPEESAEQAARRAAERDAGLRTGALAPTGIYDVNGSGGADDAPYHLHLHVYRALRPSAVPEGFTGDPAEVSGIDQTHPQSVLPHPVDMLVLNDAGLADYDPSLVRRLLAADGVTVSRLDL</sequence>
<protein>
    <submittedName>
        <fullName evidence="1">NUDIX domain-containing protein</fullName>
    </submittedName>
</protein>
<dbReference type="InterPro" id="IPR015797">
    <property type="entry name" value="NUDIX_hydrolase-like_dom_sf"/>
</dbReference>
<reference evidence="2" key="1">
    <citation type="journal article" date="2019" name="Int. J. Syst. Evol. Microbiol.">
        <title>The Global Catalogue of Microorganisms (GCM) 10K type strain sequencing project: providing services to taxonomists for standard genome sequencing and annotation.</title>
        <authorList>
            <consortium name="The Broad Institute Genomics Platform"/>
            <consortium name="The Broad Institute Genome Sequencing Center for Infectious Disease"/>
            <person name="Wu L."/>
            <person name="Ma J."/>
        </authorList>
    </citation>
    <scope>NUCLEOTIDE SEQUENCE [LARGE SCALE GENOMIC DNA]</scope>
    <source>
        <strain evidence="2">TBRC 1826</strain>
    </source>
</reference>
<dbReference type="EMBL" id="JBHSBH010000012">
    <property type="protein sequence ID" value="MFC3997984.1"/>
    <property type="molecule type" value="Genomic_DNA"/>
</dbReference>
<dbReference type="RefSeq" id="WP_378535421.1">
    <property type="nucleotide sequence ID" value="NZ_JBHSBH010000012.1"/>
</dbReference>
<comment type="caution">
    <text evidence="1">The sequence shown here is derived from an EMBL/GenBank/DDBJ whole genome shotgun (WGS) entry which is preliminary data.</text>
</comment>
<organism evidence="1 2">
    <name type="scientific">Nocardiopsis sediminis</name>
    <dbReference type="NCBI Taxonomy" id="1778267"/>
    <lineage>
        <taxon>Bacteria</taxon>
        <taxon>Bacillati</taxon>
        <taxon>Actinomycetota</taxon>
        <taxon>Actinomycetes</taxon>
        <taxon>Streptosporangiales</taxon>
        <taxon>Nocardiopsidaceae</taxon>
        <taxon>Nocardiopsis</taxon>
    </lineage>
</organism>